<reference evidence="3" key="1">
    <citation type="submission" date="2003-08" db="EMBL/GenBank/DDBJ databases">
        <authorList>
            <person name="Birren B."/>
            <person name="Nusbaum C."/>
            <person name="Abebe A."/>
            <person name="Abouelleil A."/>
            <person name="Adekoya E."/>
            <person name="Ait-zahra M."/>
            <person name="Allen N."/>
            <person name="Allen T."/>
            <person name="An P."/>
            <person name="Anderson M."/>
            <person name="Anderson S."/>
            <person name="Arachchi H."/>
            <person name="Armbruster J."/>
            <person name="Bachantsang P."/>
            <person name="Baldwin J."/>
            <person name="Barry A."/>
            <person name="Bayul T."/>
            <person name="Blitshsteyn B."/>
            <person name="Bloom T."/>
            <person name="Blye J."/>
            <person name="Boguslavskiy L."/>
            <person name="Borowsky M."/>
            <person name="Boukhgalter B."/>
            <person name="Brunache A."/>
            <person name="Butler J."/>
            <person name="Calixte N."/>
            <person name="Calvo S."/>
            <person name="Camarata J."/>
            <person name="Campo K."/>
            <person name="Chang J."/>
            <person name="Cheshatsang Y."/>
            <person name="Citroen M."/>
            <person name="Collymore A."/>
            <person name="Considine T."/>
            <person name="Cook A."/>
            <person name="Cooke P."/>
            <person name="Corum B."/>
            <person name="Cuomo C."/>
            <person name="David R."/>
            <person name="Dawoe T."/>
            <person name="Degray S."/>
            <person name="Dodge S."/>
            <person name="Dooley K."/>
            <person name="Dorje P."/>
            <person name="Dorjee K."/>
            <person name="Dorris L."/>
            <person name="Duffey N."/>
            <person name="Dupes A."/>
            <person name="Elkins T."/>
            <person name="Engels R."/>
            <person name="Erickson J."/>
            <person name="Farina A."/>
            <person name="Faro S."/>
            <person name="Ferreira P."/>
            <person name="Fischer H."/>
            <person name="Fitzgerald M."/>
            <person name="Foley K."/>
            <person name="Gage D."/>
            <person name="Galagan J."/>
            <person name="Gearin G."/>
            <person name="Gnerre S."/>
            <person name="Gnirke A."/>
            <person name="Goyette A."/>
            <person name="Graham J."/>
            <person name="Grandbois E."/>
            <person name="Gyaltsen K."/>
            <person name="Hafez N."/>
            <person name="Hagopian D."/>
            <person name="Hagos B."/>
            <person name="Hall J."/>
            <person name="Hatcher B."/>
            <person name="Heller A."/>
            <person name="Higgins H."/>
            <person name="Honan T."/>
            <person name="Horn A."/>
            <person name="Houde N."/>
            <person name="Hughes L."/>
            <person name="Hulme W."/>
            <person name="Husby E."/>
            <person name="Iliev I."/>
            <person name="Jaffe D."/>
            <person name="Jones C."/>
            <person name="Kamal M."/>
            <person name="Kamat A."/>
            <person name="Kamvysselis M."/>
            <person name="Karlsson E."/>
            <person name="Kells C."/>
            <person name="Kieu A."/>
            <person name="Kisner P."/>
            <person name="Kodira C."/>
            <person name="Kulbokas E."/>
            <person name="Labutti K."/>
            <person name="Lama D."/>
            <person name="Landers T."/>
            <person name="Leger J."/>
            <person name="Levine S."/>
            <person name="Lewis D."/>
            <person name="Lewis T."/>
            <person name="Lindblad-toh K."/>
            <person name="Liu X."/>
            <person name="Lokyitsang T."/>
            <person name="Lokyitsang Y."/>
            <person name="Lucien O."/>
            <person name="Lui A."/>
            <person name="Ma L.J."/>
            <person name="Mabbitt R."/>
            <person name="Macdonald J."/>
            <person name="Maclean C."/>
            <person name="Major J."/>
            <person name="Manning J."/>
            <person name="Marabella R."/>
            <person name="Maru K."/>
            <person name="Matthews C."/>
            <person name="Mauceli E."/>
            <person name="Mccarthy M."/>
            <person name="Mcdonough S."/>
            <person name="Mcghee T."/>
            <person name="Meldrim J."/>
            <person name="Meneus L."/>
            <person name="Mesirov J."/>
            <person name="Mihalev A."/>
            <person name="Mihova T."/>
            <person name="Mikkelsen T."/>
            <person name="Mlenga V."/>
            <person name="Moru K."/>
            <person name="Mozes J."/>
            <person name="Mulrain L."/>
            <person name="Munson G."/>
            <person name="Naylor J."/>
            <person name="Newes C."/>
            <person name="Nguyen C."/>
            <person name="Nguyen N."/>
            <person name="Nguyen T."/>
            <person name="Nicol R."/>
            <person name="Nielsen C."/>
            <person name="Nizzari M."/>
            <person name="Norbu C."/>
            <person name="Norbu N."/>
            <person name="O'donnell P."/>
            <person name="Okoawo O."/>
            <person name="O'leary S."/>
            <person name="Omotosho B."/>
            <person name="O'neill K."/>
            <person name="Osman S."/>
            <person name="Parker S."/>
            <person name="Perrin D."/>
            <person name="Phunkhang P."/>
            <person name="Piqani B."/>
            <person name="Purcell S."/>
            <person name="Rachupka T."/>
            <person name="Ramasamy U."/>
            <person name="Rameau R."/>
            <person name="Ray V."/>
            <person name="Raymond C."/>
            <person name="Retta R."/>
            <person name="Richardson S."/>
            <person name="Rise C."/>
            <person name="Rodriguez J."/>
            <person name="Rogers J."/>
            <person name="Rogov P."/>
            <person name="Rutman M."/>
            <person name="Schupbach R."/>
            <person name="Seaman C."/>
            <person name="Settipalli S."/>
            <person name="Sharpe T."/>
            <person name="Sheridan J."/>
            <person name="Sherpa N."/>
            <person name="Shi J."/>
            <person name="Smirnov S."/>
            <person name="Smith C."/>
            <person name="Sougnez C."/>
            <person name="Spencer B."/>
            <person name="Stalker J."/>
            <person name="Stange-thomann N."/>
            <person name="Stavropoulos S."/>
            <person name="Stetson K."/>
            <person name="Stone C."/>
            <person name="Stone S."/>
            <person name="Stubbs M."/>
            <person name="Talamas J."/>
            <person name="Tchuinga P."/>
            <person name="Tenzing P."/>
            <person name="Tesfaye S."/>
            <person name="Theodore J."/>
            <person name="Thoulutsang Y."/>
            <person name="Topham K."/>
            <person name="Towey S."/>
            <person name="Tsamla T."/>
            <person name="Tsomo N."/>
            <person name="Vallee D."/>
            <person name="Vassiliev H."/>
            <person name="Venkataraman V."/>
            <person name="Vinson J."/>
            <person name="Vo A."/>
            <person name="Wade C."/>
            <person name="Wang S."/>
            <person name="Wangchuk T."/>
            <person name="Wangdi T."/>
            <person name="Whittaker C."/>
            <person name="Wilkinson J."/>
            <person name="Wu Y."/>
            <person name="Wyman D."/>
            <person name="Yadav S."/>
            <person name="Yang S."/>
            <person name="Yang X."/>
            <person name="Yeager S."/>
            <person name="Yee E."/>
            <person name="Young G."/>
            <person name="Zainoun J."/>
            <person name="Zembeck L."/>
            <person name="Zimmer A."/>
            <person name="Zody M."/>
            <person name="Lander E."/>
        </authorList>
    </citation>
    <scope>NUCLEOTIDE SEQUENCE [LARGE SCALE GENOMIC DNA]</scope>
</reference>
<feature type="signal peptide" evidence="1">
    <location>
        <begin position="1"/>
        <end position="19"/>
    </location>
</feature>
<reference evidence="2" key="3">
    <citation type="submission" date="2025-09" db="UniProtKB">
        <authorList>
            <consortium name="Ensembl"/>
        </authorList>
    </citation>
    <scope>IDENTIFICATION</scope>
</reference>
<dbReference type="OMA" id="FFRDCSN"/>
<sequence>MSERLTLTILLVFMHIAWMDGCFFRDCSNMDWYRKRALEGTFSRQKVFRALPGYLQSQPFQCTREDAKDSSCKFNGNRVCCQQNDNDGVACQVTSTNKQQQFLSSGVLKRVERIMHEFVELSDRDMEPQRKYCISIGVCCNWERCRPEVSCSYKEKQNFVPNTVENEIYQDQTGLVSRIANLLDDMY</sequence>
<dbReference type="InParanoid" id="H2YIB8"/>
<evidence type="ECO:0000313" key="3">
    <source>
        <dbReference type="Proteomes" id="UP000007875"/>
    </source>
</evidence>
<dbReference type="Proteomes" id="UP000007875">
    <property type="component" value="Unassembled WGS sequence"/>
</dbReference>
<reference evidence="2" key="2">
    <citation type="submission" date="2025-08" db="UniProtKB">
        <authorList>
            <consortium name="Ensembl"/>
        </authorList>
    </citation>
    <scope>IDENTIFICATION</scope>
</reference>
<keyword evidence="3" id="KW-1185">Reference proteome</keyword>
<accession>H2YIB8</accession>
<dbReference type="AlphaFoldDB" id="H2YIB8"/>
<feature type="chain" id="PRO_5003577758" evidence="1">
    <location>
        <begin position="20"/>
        <end position="187"/>
    </location>
</feature>
<keyword evidence="1" id="KW-0732">Signal</keyword>
<organism evidence="2 3">
    <name type="scientific">Ciona savignyi</name>
    <name type="common">Pacific transparent sea squirt</name>
    <dbReference type="NCBI Taxonomy" id="51511"/>
    <lineage>
        <taxon>Eukaryota</taxon>
        <taxon>Metazoa</taxon>
        <taxon>Chordata</taxon>
        <taxon>Tunicata</taxon>
        <taxon>Ascidiacea</taxon>
        <taxon>Phlebobranchia</taxon>
        <taxon>Cionidae</taxon>
        <taxon>Ciona</taxon>
    </lineage>
</organism>
<dbReference type="Ensembl" id="ENSCSAVT00000005138.1">
    <property type="protein sequence ID" value="ENSCSAVP00000005067.1"/>
    <property type="gene ID" value="ENSCSAVG00000003024.1"/>
</dbReference>
<name>H2YIB8_CIOSA</name>
<proteinExistence type="predicted"/>
<protein>
    <submittedName>
        <fullName evidence="2">Uncharacterized protein</fullName>
    </submittedName>
</protein>
<evidence type="ECO:0000313" key="2">
    <source>
        <dbReference type="Ensembl" id="ENSCSAVP00000005067.1"/>
    </source>
</evidence>
<evidence type="ECO:0000256" key="1">
    <source>
        <dbReference type="SAM" id="SignalP"/>
    </source>
</evidence>
<dbReference type="GeneTree" id="ENSGT00390000007880"/>
<dbReference type="HOGENOM" id="CLU_1474671_0_0_1"/>